<accession>A0A9X2X8K8</accession>
<organism evidence="2 3">
    <name type="scientific">Chelativorans petroleitrophicus</name>
    <dbReference type="NCBI Taxonomy" id="2975484"/>
    <lineage>
        <taxon>Bacteria</taxon>
        <taxon>Pseudomonadati</taxon>
        <taxon>Pseudomonadota</taxon>
        <taxon>Alphaproteobacteria</taxon>
        <taxon>Hyphomicrobiales</taxon>
        <taxon>Phyllobacteriaceae</taxon>
        <taxon>Chelativorans</taxon>
    </lineage>
</organism>
<dbReference type="RefSeq" id="WP_261515626.1">
    <property type="nucleotide sequence ID" value="NZ_JAODNV010000010.1"/>
</dbReference>
<protein>
    <submittedName>
        <fullName evidence="2">Transglutaminase-like cysteine peptidase</fullName>
    </submittedName>
</protein>
<evidence type="ECO:0000313" key="3">
    <source>
        <dbReference type="Proteomes" id="UP001149009"/>
    </source>
</evidence>
<dbReference type="EMBL" id="JAODNV010000010">
    <property type="protein sequence ID" value="MCT8990748.1"/>
    <property type="molecule type" value="Genomic_DNA"/>
</dbReference>
<dbReference type="PANTHER" id="PTHR39327:SF1">
    <property type="entry name" value="BLR5470 PROTEIN"/>
    <property type="match status" value="1"/>
</dbReference>
<dbReference type="InterPro" id="IPR010319">
    <property type="entry name" value="Transglutaminase-like_Cys_pept"/>
</dbReference>
<dbReference type="Proteomes" id="UP001149009">
    <property type="component" value="Unassembled WGS sequence"/>
</dbReference>
<evidence type="ECO:0000256" key="1">
    <source>
        <dbReference type="SAM" id="SignalP"/>
    </source>
</evidence>
<sequence length="202" mass="22356">MQTTKRFPLIAAVAVLVACAAGNAAADTMPTGRTTTQPIGHYEFCQRVPAECQPGAAVKGPVKLTRELWARMVEINNAVNTSVQPRTDMERWGIEEYWSYPDLYGDCEDYVLEKRRLLMEAGVPAGNLLITVVLRPNGDGHAVLTVNTDMGDFILDNMEPAILPWSQTPYRFLKRQSADNPARWVSIYDGRDPAVASISSSR</sequence>
<gene>
    <name evidence="2" type="ORF">NYR54_10660</name>
</gene>
<dbReference type="PROSITE" id="PS51257">
    <property type="entry name" value="PROKAR_LIPOPROTEIN"/>
    <property type="match status" value="1"/>
</dbReference>
<dbReference type="PANTHER" id="PTHR39327">
    <property type="match status" value="1"/>
</dbReference>
<comment type="caution">
    <text evidence="2">The sequence shown here is derived from an EMBL/GenBank/DDBJ whole genome shotgun (WGS) entry which is preliminary data.</text>
</comment>
<reference evidence="2" key="1">
    <citation type="submission" date="2022-08" db="EMBL/GenBank/DDBJ databases">
        <title>Chelativorans sichuanense sp. nov., a paraffin oil-degrading bacterium isolated from a mixture of oil-based drill cuttings and paddy soil.</title>
        <authorList>
            <person name="Yu J."/>
            <person name="Liu H."/>
            <person name="Chen Q."/>
        </authorList>
    </citation>
    <scope>NUCLEOTIDE SEQUENCE</scope>
    <source>
        <strain evidence="2">SCAU 2101</strain>
    </source>
</reference>
<keyword evidence="3" id="KW-1185">Reference proteome</keyword>
<evidence type="ECO:0000313" key="2">
    <source>
        <dbReference type="EMBL" id="MCT8990748.1"/>
    </source>
</evidence>
<feature type="signal peptide" evidence="1">
    <location>
        <begin position="1"/>
        <end position="26"/>
    </location>
</feature>
<dbReference type="Pfam" id="PF06035">
    <property type="entry name" value="Peptidase_C93"/>
    <property type="match status" value="1"/>
</dbReference>
<dbReference type="AlphaFoldDB" id="A0A9X2X8K8"/>
<proteinExistence type="predicted"/>
<dbReference type="Gene3D" id="3.10.620.30">
    <property type="match status" value="1"/>
</dbReference>
<keyword evidence="1" id="KW-0732">Signal</keyword>
<name>A0A9X2X8K8_9HYPH</name>
<feature type="chain" id="PRO_5040879951" evidence="1">
    <location>
        <begin position="27"/>
        <end position="202"/>
    </location>
</feature>